<dbReference type="PANTHER" id="PTHR43132">
    <property type="entry name" value="ARSENICAL RESISTANCE OPERON REPRESSOR ARSR-RELATED"/>
    <property type="match status" value="1"/>
</dbReference>
<evidence type="ECO:0000313" key="1">
    <source>
        <dbReference type="EMBL" id="CCH76699.1"/>
    </source>
</evidence>
<dbReference type="Proteomes" id="UP000035721">
    <property type="component" value="Unassembled WGS sequence"/>
</dbReference>
<dbReference type="InterPro" id="IPR011991">
    <property type="entry name" value="ArsR-like_HTH"/>
</dbReference>
<name>A0A077LXK0_9MICO</name>
<dbReference type="OrthoDB" id="3460651at2"/>
<dbReference type="Pfam" id="PF12840">
    <property type="entry name" value="HTH_20"/>
    <property type="match status" value="1"/>
</dbReference>
<dbReference type="STRING" id="1194083.BN12_1400002"/>
<gene>
    <name evidence="1" type="ORF">BN12_1400002</name>
</gene>
<protein>
    <submittedName>
        <fullName evidence="1">Putative ArsR-family transcriptional regulator</fullName>
    </submittedName>
</protein>
<dbReference type="Gene3D" id="1.10.10.10">
    <property type="entry name" value="Winged helix-like DNA-binding domain superfamily/Winged helix DNA-binding domain"/>
    <property type="match status" value="1"/>
</dbReference>
<dbReference type="InterPro" id="IPR036388">
    <property type="entry name" value="WH-like_DNA-bd_sf"/>
</dbReference>
<comment type="caution">
    <text evidence="1">The sequence shown here is derived from an EMBL/GenBank/DDBJ whole genome shotgun (WGS) entry which is preliminary data.</text>
</comment>
<dbReference type="PANTHER" id="PTHR43132:SF6">
    <property type="entry name" value="HTH-TYPE TRANSCRIPTIONAL REPRESSOR CZRA"/>
    <property type="match status" value="1"/>
</dbReference>
<proteinExistence type="predicted"/>
<dbReference type="SUPFAM" id="SSF46785">
    <property type="entry name" value="Winged helix' DNA-binding domain"/>
    <property type="match status" value="1"/>
</dbReference>
<evidence type="ECO:0000313" key="2">
    <source>
        <dbReference type="Proteomes" id="UP000035721"/>
    </source>
</evidence>
<dbReference type="InterPro" id="IPR036390">
    <property type="entry name" value="WH_DNA-bd_sf"/>
</dbReference>
<organism evidence="1 2">
    <name type="scientific">Nostocoides japonicum T1-X7</name>
    <dbReference type="NCBI Taxonomy" id="1194083"/>
    <lineage>
        <taxon>Bacteria</taxon>
        <taxon>Bacillati</taxon>
        <taxon>Actinomycetota</taxon>
        <taxon>Actinomycetes</taxon>
        <taxon>Micrococcales</taxon>
        <taxon>Intrasporangiaceae</taxon>
        <taxon>Nostocoides</taxon>
    </lineage>
</organism>
<keyword evidence="2" id="KW-1185">Reference proteome</keyword>
<dbReference type="EMBL" id="CAJB01000047">
    <property type="protein sequence ID" value="CCH76699.1"/>
    <property type="molecule type" value="Genomic_DNA"/>
</dbReference>
<dbReference type="RefSeq" id="WP_048553474.1">
    <property type="nucleotide sequence ID" value="NZ_HF570958.1"/>
</dbReference>
<reference evidence="1 2" key="1">
    <citation type="journal article" date="2013" name="ISME J.">
        <title>A metabolic model for members of the genus Tetrasphaera involved in enhanced biological phosphorus removal.</title>
        <authorList>
            <person name="Kristiansen R."/>
            <person name="Nguyen H.T.T."/>
            <person name="Saunders A.M."/>
            <person name="Nielsen J.L."/>
            <person name="Wimmer R."/>
            <person name="Le V.Q."/>
            <person name="McIlroy S.J."/>
            <person name="Petrovski S."/>
            <person name="Seviour R.J."/>
            <person name="Calteau A."/>
            <person name="Nielsen K.L."/>
            <person name="Nielsen P.H."/>
        </authorList>
    </citation>
    <scope>NUCLEOTIDE SEQUENCE [LARGE SCALE GENOMIC DNA]</scope>
    <source>
        <strain evidence="1 2">T1-X7</strain>
    </source>
</reference>
<dbReference type="CDD" id="cd00090">
    <property type="entry name" value="HTH_ARSR"/>
    <property type="match status" value="1"/>
</dbReference>
<accession>A0A077LXK0</accession>
<dbReference type="AlphaFoldDB" id="A0A077LXK0"/>
<sequence length="321" mass="34483">MGSWVVPAEVLARARFAISPMAEVVGALGHLSRSGPPVDRAFVATHGAAFRAMLDAHPGRAAVVTAHWRPHWLADFLGIPPPSTEPTFEEELDQIAALGDRRIRADLRETVGPDLPRILTRPGVTEHTTGLLDWVWTHTLASDWPRRQRVLHADIVARGARLAGHGWAGVLKDLGQGRSWVGEGGQLRINRFDNPTRTLPETAVLSCVPVHWNASWVGWDLPERYALYYPVQGSLAAVGGAAPHGLDRLVGANRAAVLRALDAPASTSALAARLGLPLGSAGGHLKVLLDTELVLRRRSGREVLYWRTALGDALVAAGTGS</sequence>
<dbReference type="InterPro" id="IPR051011">
    <property type="entry name" value="Metal_resp_trans_reg"/>
</dbReference>